<feature type="transmembrane region" description="Helical" evidence="8">
    <location>
        <begin position="431"/>
        <end position="464"/>
    </location>
</feature>
<evidence type="ECO:0000259" key="9">
    <source>
        <dbReference type="Pfam" id="PF00361"/>
    </source>
</evidence>
<evidence type="ECO:0000256" key="7">
    <source>
        <dbReference type="RuleBase" id="RU000320"/>
    </source>
</evidence>
<dbReference type="PRINTS" id="PR01437">
    <property type="entry name" value="NUOXDRDTASE4"/>
</dbReference>
<gene>
    <name evidence="10" type="primary">hyfB</name>
    <name evidence="10" type="ORF">ACFQNG_18265</name>
</gene>
<feature type="transmembrane region" description="Helical" evidence="8">
    <location>
        <begin position="116"/>
        <end position="134"/>
    </location>
</feature>
<feature type="domain" description="NADH:quinone oxidoreductase/Mrp antiporter transmembrane" evidence="9">
    <location>
        <begin position="140"/>
        <end position="422"/>
    </location>
</feature>
<feature type="transmembrane region" description="Helical" evidence="8">
    <location>
        <begin position="79"/>
        <end position="104"/>
    </location>
</feature>
<keyword evidence="6 8" id="KW-0472">Membrane</keyword>
<evidence type="ECO:0000256" key="6">
    <source>
        <dbReference type="ARBA" id="ARBA00023136"/>
    </source>
</evidence>
<evidence type="ECO:0000256" key="2">
    <source>
        <dbReference type="ARBA" id="ARBA00022475"/>
    </source>
</evidence>
<keyword evidence="4 8" id="KW-1133">Transmembrane helix</keyword>
<dbReference type="InterPro" id="IPR003918">
    <property type="entry name" value="NADH_UbQ_OxRdtase"/>
</dbReference>
<accession>A0ABW2RPN2</accession>
<comment type="caution">
    <text evidence="10">The sequence shown here is derived from an EMBL/GenBank/DDBJ whole genome shotgun (WGS) entry which is preliminary data.</text>
</comment>
<feature type="transmembrane region" description="Helical" evidence="8">
    <location>
        <begin position="536"/>
        <end position="556"/>
    </location>
</feature>
<evidence type="ECO:0000313" key="11">
    <source>
        <dbReference type="Proteomes" id="UP001596500"/>
    </source>
</evidence>
<feature type="transmembrane region" description="Helical" evidence="8">
    <location>
        <begin position="279"/>
        <end position="302"/>
    </location>
</feature>
<dbReference type="InterPro" id="IPR001750">
    <property type="entry name" value="ND/Mrp_TM"/>
</dbReference>
<organism evidence="10 11">
    <name type="scientific">Laceyella putida</name>
    <dbReference type="NCBI Taxonomy" id="110101"/>
    <lineage>
        <taxon>Bacteria</taxon>
        <taxon>Bacillati</taxon>
        <taxon>Bacillota</taxon>
        <taxon>Bacilli</taxon>
        <taxon>Bacillales</taxon>
        <taxon>Thermoactinomycetaceae</taxon>
        <taxon>Laceyella</taxon>
    </lineage>
</organism>
<name>A0ABW2RPN2_9BACL</name>
<feature type="transmembrane region" description="Helical" evidence="8">
    <location>
        <begin position="216"/>
        <end position="238"/>
    </location>
</feature>
<protein>
    <submittedName>
        <fullName evidence="10">Hydrogenase 4 subunit B</fullName>
    </submittedName>
</protein>
<dbReference type="RefSeq" id="WP_379867303.1">
    <property type="nucleotide sequence ID" value="NZ_JBHTBW010000070.1"/>
</dbReference>
<feature type="transmembrane region" description="Helical" evidence="8">
    <location>
        <begin position="6"/>
        <end position="27"/>
    </location>
</feature>
<keyword evidence="11" id="KW-1185">Reference proteome</keyword>
<dbReference type="EMBL" id="JBHTBW010000070">
    <property type="protein sequence ID" value="MFC7443017.1"/>
    <property type="molecule type" value="Genomic_DNA"/>
</dbReference>
<reference evidence="11" key="1">
    <citation type="journal article" date="2019" name="Int. J. Syst. Evol. Microbiol.">
        <title>The Global Catalogue of Microorganisms (GCM) 10K type strain sequencing project: providing services to taxonomists for standard genome sequencing and annotation.</title>
        <authorList>
            <consortium name="The Broad Institute Genomics Platform"/>
            <consortium name="The Broad Institute Genome Sequencing Center for Infectious Disease"/>
            <person name="Wu L."/>
            <person name="Ma J."/>
        </authorList>
    </citation>
    <scope>NUCLEOTIDE SEQUENCE [LARGE SCALE GENOMIC DNA]</scope>
    <source>
        <strain evidence="11">CGMCC 1.12942</strain>
    </source>
</reference>
<dbReference type="NCBIfam" id="NF005086">
    <property type="entry name" value="PRK06521.1"/>
    <property type="match status" value="1"/>
</dbReference>
<evidence type="ECO:0000256" key="1">
    <source>
        <dbReference type="ARBA" id="ARBA00004651"/>
    </source>
</evidence>
<feature type="transmembrane region" description="Helical" evidence="8">
    <location>
        <begin position="250"/>
        <end position="267"/>
    </location>
</feature>
<feature type="transmembrane region" description="Helical" evidence="8">
    <location>
        <begin position="351"/>
        <end position="371"/>
    </location>
</feature>
<sequence>MEGLDLDAFLLSASFVFFLAGGIGGVANNRNPRVANLVSHAGSFLGGIFGIVAAMRVLLLQKTTVLSVWHLVPDVVLTFRVDMLSAFFLFIIFVLAVAVSVYSIGYVTKYYQRKNVGLLGAGLNVFLLSMVAVVTVDNGFSFLLVWELMSLASFFLVMLEHEKSEVRKAGFVYMVMTHFGTMFIVLAFFTLFLFAGNFQFGAFESVGPRLSVGLKSFVFLMAFIGFGTKAGMIPLHIWLPRAHPAAPSHVSALMSAVMIKTAIYGLLRVSYDFLGGGPAWWGAIVLGIGMVSAIIGVLYGLVENDMKRFLAYSSAENMGIIFMGVGTSLLFNAYHHPVPGALALTAALYHVLNHAIFKGLLFMGAGAVLYATHIKNINQLGGLIRRMPWTAGLFLIGGMALSALPPLNGFVSEWATFQSLLHLAFDVENPGWKLIGSLAAAALGLTGAFVAGAVVKHFGIAFLAMPRTSQAEHAREVPLSMRMGMVILALGTMLLGIWPGLVVRVTEGIVRRYFDAEVTGNAMFYIPFVERPGEGLSLGVVLIAFSVLLLLSLVLLRVWVGKSNNHVDETWNCGAPLQPSMEYTGTSYSYPVLMIFKWLYHSRRQVDVRSEHTYFPKHIRHWLQIHSVIESKLYRPLVQLAVFLSRRIRTIQSGNLQSYLAYMIATLILFLLWFGR</sequence>
<feature type="transmembrane region" description="Helical" evidence="8">
    <location>
        <begin position="34"/>
        <end position="59"/>
    </location>
</feature>
<evidence type="ECO:0000313" key="10">
    <source>
        <dbReference type="EMBL" id="MFC7443017.1"/>
    </source>
</evidence>
<feature type="transmembrane region" description="Helical" evidence="8">
    <location>
        <begin position="485"/>
        <end position="505"/>
    </location>
</feature>
<keyword evidence="5" id="KW-0560">Oxidoreductase</keyword>
<comment type="subcellular location">
    <subcellularLocation>
        <location evidence="1">Cell membrane</location>
        <topology evidence="1">Multi-pass membrane protein</topology>
    </subcellularLocation>
    <subcellularLocation>
        <location evidence="7">Membrane</location>
        <topology evidence="7">Multi-pass membrane protein</topology>
    </subcellularLocation>
</comment>
<dbReference type="PANTHER" id="PTHR42682:SF3">
    <property type="entry name" value="FORMATE HYDROGENLYASE SUBUNIT 3-RELATED"/>
    <property type="match status" value="1"/>
</dbReference>
<keyword evidence="2" id="KW-1003">Cell membrane</keyword>
<evidence type="ECO:0000256" key="8">
    <source>
        <dbReference type="SAM" id="Phobius"/>
    </source>
</evidence>
<feature type="transmembrane region" description="Helical" evidence="8">
    <location>
        <begin position="171"/>
        <end position="196"/>
    </location>
</feature>
<keyword evidence="3 7" id="KW-0812">Transmembrane</keyword>
<evidence type="ECO:0000256" key="5">
    <source>
        <dbReference type="ARBA" id="ARBA00023002"/>
    </source>
</evidence>
<proteinExistence type="predicted"/>
<dbReference type="Proteomes" id="UP001596500">
    <property type="component" value="Unassembled WGS sequence"/>
</dbReference>
<evidence type="ECO:0000256" key="3">
    <source>
        <dbReference type="ARBA" id="ARBA00022692"/>
    </source>
</evidence>
<feature type="transmembrane region" description="Helical" evidence="8">
    <location>
        <begin position="140"/>
        <end position="159"/>
    </location>
</feature>
<feature type="transmembrane region" description="Helical" evidence="8">
    <location>
        <begin position="392"/>
        <end position="411"/>
    </location>
</feature>
<feature type="transmembrane region" description="Helical" evidence="8">
    <location>
        <begin position="656"/>
        <end position="675"/>
    </location>
</feature>
<dbReference type="InterPro" id="IPR052175">
    <property type="entry name" value="ComplexI-like_HydComp"/>
</dbReference>
<feature type="transmembrane region" description="Helical" evidence="8">
    <location>
        <begin position="309"/>
        <end position="331"/>
    </location>
</feature>
<dbReference type="Pfam" id="PF00361">
    <property type="entry name" value="Proton_antipo_M"/>
    <property type="match status" value="1"/>
</dbReference>
<dbReference type="PANTHER" id="PTHR42682">
    <property type="entry name" value="HYDROGENASE-4 COMPONENT F"/>
    <property type="match status" value="1"/>
</dbReference>
<evidence type="ECO:0000256" key="4">
    <source>
        <dbReference type="ARBA" id="ARBA00022989"/>
    </source>
</evidence>